<evidence type="ECO:0000256" key="5">
    <source>
        <dbReference type="RuleBase" id="RU361140"/>
    </source>
</evidence>
<dbReference type="GO" id="GO:0008800">
    <property type="term" value="F:beta-lactamase activity"/>
    <property type="evidence" value="ECO:0007669"/>
    <property type="project" value="UniProtKB-UniRule"/>
</dbReference>
<dbReference type="InterPro" id="IPR000871">
    <property type="entry name" value="Beta-lactam_class-A"/>
</dbReference>
<dbReference type="RefSeq" id="WP_085511662.1">
    <property type="nucleotide sequence ID" value="NZ_FXAP01000002.1"/>
</dbReference>
<dbReference type="PANTHER" id="PTHR35333:SF3">
    <property type="entry name" value="BETA-LACTAMASE-TYPE TRANSPEPTIDASE FOLD CONTAINING PROTEIN"/>
    <property type="match status" value="1"/>
</dbReference>
<evidence type="ECO:0000313" key="8">
    <source>
        <dbReference type="EMBL" id="ROR80095.1"/>
    </source>
</evidence>
<dbReference type="InterPro" id="IPR012338">
    <property type="entry name" value="Beta-lactam/transpept-like"/>
</dbReference>
<dbReference type="PANTHER" id="PTHR35333">
    <property type="entry name" value="BETA-LACTAMASE"/>
    <property type="match status" value="1"/>
</dbReference>
<dbReference type="GO" id="GO:0030655">
    <property type="term" value="P:beta-lactam antibiotic catabolic process"/>
    <property type="evidence" value="ECO:0007669"/>
    <property type="project" value="InterPro"/>
</dbReference>
<dbReference type="PROSITE" id="PS51257">
    <property type="entry name" value="PROKAR_LIPOPROTEIN"/>
    <property type="match status" value="1"/>
</dbReference>
<evidence type="ECO:0000256" key="6">
    <source>
        <dbReference type="SAM" id="MobiDB-lite"/>
    </source>
</evidence>
<keyword evidence="4 5" id="KW-0046">Antibiotic resistance</keyword>
<evidence type="ECO:0000256" key="1">
    <source>
        <dbReference type="ARBA" id="ARBA00009009"/>
    </source>
</evidence>
<sequence>MTRSTGGVVAAVVAVALAGGLVLGLVGCASAIPSPSASPSSPTSAPPSAPPASMPDLSVEFQAVEAEFSARVGISAVDTGTGARLSYRADERFGYASTIKALAAAVFLHEVRGSARDEVVTWSAEDVEAAGYSPVTSEQVETGLTLSQLAEAAVRRSDNTALNLVLARIGGPTALDAALVALGDEVTEVVNAEPLLNVIEPGSTDDTTTPAAFADDLIRLVDGSYLEPADRTALLAWMGGNATGDTLIRAGAPAGWQVADKSGGAGGIRNDIAIIDRPGGDPIVLTILTNTLDPDAEYDDALVAEAASVALAAFDR</sequence>
<evidence type="ECO:0000256" key="2">
    <source>
        <dbReference type="ARBA" id="ARBA00012865"/>
    </source>
</evidence>
<name>A0A3N2BXV6_9MICO</name>
<comment type="similarity">
    <text evidence="1 5">Belongs to the class-A beta-lactamase family.</text>
</comment>
<dbReference type="SUPFAM" id="SSF56601">
    <property type="entry name" value="beta-lactamase/transpeptidase-like"/>
    <property type="match status" value="1"/>
</dbReference>
<keyword evidence="9" id="KW-1185">Reference proteome</keyword>
<dbReference type="Pfam" id="PF13354">
    <property type="entry name" value="Beta-lactamase2"/>
    <property type="match status" value="1"/>
</dbReference>
<protein>
    <recommendedName>
        <fullName evidence="2 5">Beta-lactamase</fullName>
        <ecNumber evidence="2 5">3.5.2.6</ecNumber>
    </recommendedName>
</protein>
<dbReference type="EMBL" id="RKHL01000001">
    <property type="protein sequence ID" value="ROR80095.1"/>
    <property type="molecule type" value="Genomic_DNA"/>
</dbReference>
<dbReference type="InterPro" id="IPR023650">
    <property type="entry name" value="Beta-lactam_class-A_AS"/>
</dbReference>
<reference evidence="8 9" key="1">
    <citation type="submission" date="2018-11" db="EMBL/GenBank/DDBJ databases">
        <title>Sequencing the genomes of 1000 actinobacteria strains.</title>
        <authorList>
            <person name="Klenk H.-P."/>
        </authorList>
    </citation>
    <scope>NUCLEOTIDE SEQUENCE [LARGE SCALE GENOMIC DNA]</scope>
    <source>
        <strain evidence="8 9">DSM 14012</strain>
    </source>
</reference>
<comment type="catalytic activity">
    <reaction evidence="5">
        <text>a beta-lactam + H2O = a substituted beta-amino acid</text>
        <dbReference type="Rhea" id="RHEA:20401"/>
        <dbReference type="ChEBI" id="CHEBI:15377"/>
        <dbReference type="ChEBI" id="CHEBI:35627"/>
        <dbReference type="ChEBI" id="CHEBI:140347"/>
        <dbReference type="EC" id="3.5.2.6"/>
    </reaction>
</comment>
<dbReference type="PROSITE" id="PS00146">
    <property type="entry name" value="BETA_LACTAMASE_A"/>
    <property type="match status" value="1"/>
</dbReference>
<accession>A0A3N2BXV6</accession>
<feature type="compositionally biased region" description="Pro residues" evidence="6">
    <location>
        <begin position="44"/>
        <end position="53"/>
    </location>
</feature>
<dbReference type="GO" id="GO:0046677">
    <property type="term" value="P:response to antibiotic"/>
    <property type="evidence" value="ECO:0007669"/>
    <property type="project" value="UniProtKB-UniRule"/>
</dbReference>
<dbReference type="AlphaFoldDB" id="A0A3N2BXV6"/>
<dbReference type="PRINTS" id="PR00118">
    <property type="entry name" value="BLACTAMASEA"/>
</dbReference>
<dbReference type="Proteomes" id="UP000266915">
    <property type="component" value="Unassembled WGS sequence"/>
</dbReference>
<dbReference type="NCBIfam" id="NF033103">
    <property type="entry name" value="bla_class_A"/>
    <property type="match status" value="1"/>
</dbReference>
<evidence type="ECO:0000313" key="9">
    <source>
        <dbReference type="Proteomes" id="UP000266915"/>
    </source>
</evidence>
<evidence type="ECO:0000256" key="3">
    <source>
        <dbReference type="ARBA" id="ARBA00022801"/>
    </source>
</evidence>
<organism evidence="8 9">
    <name type="scientific">Plantibacter flavus</name>
    <dbReference type="NCBI Taxonomy" id="150123"/>
    <lineage>
        <taxon>Bacteria</taxon>
        <taxon>Bacillati</taxon>
        <taxon>Actinomycetota</taxon>
        <taxon>Actinomycetes</taxon>
        <taxon>Micrococcales</taxon>
        <taxon>Microbacteriaceae</taxon>
        <taxon>Plantibacter</taxon>
    </lineage>
</organism>
<dbReference type="Gene3D" id="3.40.710.10">
    <property type="entry name" value="DD-peptidase/beta-lactamase superfamily"/>
    <property type="match status" value="1"/>
</dbReference>
<gene>
    <name evidence="8" type="ORF">EDD42_0128</name>
</gene>
<comment type="caution">
    <text evidence="8">The sequence shown here is derived from an EMBL/GenBank/DDBJ whole genome shotgun (WGS) entry which is preliminary data.</text>
</comment>
<feature type="region of interest" description="Disordered" evidence="6">
    <location>
        <begin position="35"/>
        <end position="54"/>
    </location>
</feature>
<dbReference type="EC" id="3.5.2.6" evidence="2 5"/>
<feature type="domain" description="Beta-lactamase class A catalytic" evidence="7">
    <location>
        <begin position="73"/>
        <end position="289"/>
    </location>
</feature>
<proteinExistence type="inferred from homology"/>
<keyword evidence="3 5" id="KW-0378">Hydrolase</keyword>
<evidence type="ECO:0000259" key="7">
    <source>
        <dbReference type="Pfam" id="PF13354"/>
    </source>
</evidence>
<evidence type="ECO:0000256" key="4">
    <source>
        <dbReference type="ARBA" id="ARBA00023251"/>
    </source>
</evidence>
<dbReference type="InterPro" id="IPR045155">
    <property type="entry name" value="Beta-lactam_cat"/>
</dbReference>